<dbReference type="RefSeq" id="XP_010905646.1">
    <property type="nucleotide sequence ID" value="XM_010907344.3"/>
</dbReference>
<dbReference type="InterPro" id="IPR000490">
    <property type="entry name" value="Glyco_hydro_17"/>
</dbReference>
<evidence type="ECO:0000256" key="13">
    <source>
        <dbReference type="SAM" id="SignalP"/>
    </source>
</evidence>
<evidence type="ECO:0000256" key="11">
    <source>
        <dbReference type="RuleBase" id="RU004335"/>
    </source>
</evidence>
<keyword evidence="7" id="KW-0472">Membrane</keyword>
<protein>
    <submittedName>
        <fullName evidence="16">Glucan endo-1,3-beta-glucosidase 13</fullName>
    </submittedName>
</protein>
<dbReference type="GO" id="GO:0004553">
    <property type="term" value="F:hydrolase activity, hydrolyzing O-glycosyl compounds"/>
    <property type="evidence" value="ECO:0007669"/>
    <property type="project" value="InterPro"/>
</dbReference>
<dbReference type="GO" id="GO:0098552">
    <property type="term" value="C:side of membrane"/>
    <property type="evidence" value="ECO:0007669"/>
    <property type="project" value="UniProtKB-KW"/>
</dbReference>
<keyword evidence="10" id="KW-0326">Glycosidase</keyword>
<keyword evidence="4" id="KW-0336">GPI-anchor</keyword>
<accession>A0A6I9QAL2</accession>
<dbReference type="GO" id="GO:0009506">
    <property type="term" value="C:plasmodesma"/>
    <property type="evidence" value="ECO:0007669"/>
    <property type="project" value="UniProtKB-ARBA"/>
</dbReference>
<dbReference type="InterPro" id="IPR012946">
    <property type="entry name" value="X8"/>
</dbReference>
<reference evidence="16" key="1">
    <citation type="submission" date="2025-08" db="UniProtKB">
        <authorList>
            <consortium name="RefSeq"/>
        </authorList>
    </citation>
    <scope>IDENTIFICATION</scope>
</reference>
<dbReference type="FunFam" id="1.20.58.1040:FF:000001">
    <property type="entry name" value="Glucan endo-1,3-beta-glucosidase 4"/>
    <property type="match status" value="1"/>
</dbReference>
<proteinExistence type="inferred from homology"/>
<dbReference type="Pfam" id="PF07983">
    <property type="entry name" value="X8"/>
    <property type="match status" value="1"/>
</dbReference>
<organism evidence="15 16">
    <name type="scientific">Elaeis guineensis var. tenera</name>
    <name type="common">Oil palm</name>
    <dbReference type="NCBI Taxonomy" id="51953"/>
    <lineage>
        <taxon>Eukaryota</taxon>
        <taxon>Viridiplantae</taxon>
        <taxon>Streptophyta</taxon>
        <taxon>Embryophyta</taxon>
        <taxon>Tracheophyta</taxon>
        <taxon>Spermatophyta</taxon>
        <taxon>Magnoliopsida</taxon>
        <taxon>Liliopsida</taxon>
        <taxon>Arecaceae</taxon>
        <taxon>Arecoideae</taxon>
        <taxon>Cocoseae</taxon>
        <taxon>Elaeidinae</taxon>
        <taxon>Elaeis</taxon>
    </lineage>
</organism>
<sequence length="444" mass="48373">MRVVEFYFYLLIFMLPLLGLTDAGQEAIQLVNLQELNPFSLHSPPHTTSPLPIAVSVTEAELSIVSSSVLAAESWLKTHVLAHLPSTRITTIVLGKGVLCDRNHEHQWGLVLPSVKNLYYCLVRRGLLEKIKVSAAFSSNCFHYSHFSISGGDLKQDILKPLLGFLQDNTLAYSIDSSSEFSHQPDNDEWVYSIHRVALEELGFSSIRDLRLVKQSSKQESRKLPPPFILPSPITPLPPIPFAPVPKSHFSFVPNGAPSEIPTNPPNEPQVPSPMPNASPLRAPASTPMPVFPPPSPPAPAPKPIARPPFTHMTPHSPAAPPTYSLPPIVFPPSMPCPVPAPEPAPGPGEEQKGGLWCVAKPTVPAEKLQGAMDYACGEGGADCKEIRPNGRCYYPDTVVAHASYAFNSYWQKTKHTGGSCSFDGTAVLITSDPSFQQCRFVFT</sequence>
<keyword evidence="6" id="KW-0378">Hydrolase</keyword>
<dbReference type="AlphaFoldDB" id="A0A6I9QAL2"/>
<evidence type="ECO:0000256" key="7">
    <source>
        <dbReference type="ARBA" id="ARBA00023136"/>
    </source>
</evidence>
<feature type="compositionally biased region" description="Pro residues" evidence="12">
    <location>
        <begin position="290"/>
        <end position="307"/>
    </location>
</feature>
<evidence type="ECO:0000256" key="12">
    <source>
        <dbReference type="SAM" id="MobiDB-lite"/>
    </source>
</evidence>
<dbReference type="Pfam" id="PF00332">
    <property type="entry name" value="Glyco_hydro_17"/>
    <property type="match status" value="1"/>
</dbReference>
<dbReference type="PANTHER" id="PTHR31044">
    <property type="entry name" value="BETA-1,3 GLUCANASE"/>
    <property type="match status" value="1"/>
</dbReference>
<evidence type="ECO:0000256" key="10">
    <source>
        <dbReference type="ARBA" id="ARBA00023295"/>
    </source>
</evidence>
<evidence type="ECO:0000256" key="1">
    <source>
        <dbReference type="ARBA" id="ARBA00004609"/>
    </source>
</evidence>
<evidence type="ECO:0000313" key="16">
    <source>
        <dbReference type="RefSeq" id="XP_010905646.1"/>
    </source>
</evidence>
<evidence type="ECO:0000256" key="8">
    <source>
        <dbReference type="ARBA" id="ARBA00023157"/>
    </source>
</evidence>
<feature type="compositionally biased region" description="Pro residues" evidence="12">
    <location>
        <begin position="263"/>
        <end position="277"/>
    </location>
</feature>
<keyword evidence="5 13" id="KW-0732">Signal</keyword>
<dbReference type="Proteomes" id="UP000504607">
    <property type="component" value="Unplaced"/>
</dbReference>
<feature type="region of interest" description="Disordered" evidence="12">
    <location>
        <begin position="253"/>
        <end position="325"/>
    </location>
</feature>
<keyword evidence="8" id="KW-1015">Disulfide bond</keyword>
<dbReference type="GO" id="GO:0005886">
    <property type="term" value="C:plasma membrane"/>
    <property type="evidence" value="ECO:0007669"/>
    <property type="project" value="UniProtKB-SubCell"/>
</dbReference>
<evidence type="ECO:0000256" key="3">
    <source>
        <dbReference type="ARBA" id="ARBA00022475"/>
    </source>
</evidence>
<keyword evidence="9" id="KW-0325">Glycoprotein</keyword>
<dbReference type="InParanoid" id="A0A6I9QAL2"/>
<evidence type="ECO:0000313" key="15">
    <source>
        <dbReference type="Proteomes" id="UP000504607"/>
    </source>
</evidence>
<dbReference type="GO" id="GO:0005975">
    <property type="term" value="P:carbohydrate metabolic process"/>
    <property type="evidence" value="ECO:0007669"/>
    <property type="project" value="InterPro"/>
</dbReference>
<dbReference type="PANTHER" id="PTHR31044:SF140">
    <property type="entry name" value="EXPRESSED PROTEIN"/>
    <property type="match status" value="1"/>
</dbReference>
<keyword evidence="3" id="KW-1003">Cell membrane</keyword>
<comment type="similarity">
    <text evidence="2 11">Belongs to the glycosyl hydrolase 17 family.</text>
</comment>
<evidence type="ECO:0000256" key="2">
    <source>
        <dbReference type="ARBA" id="ARBA00008773"/>
    </source>
</evidence>
<evidence type="ECO:0000256" key="9">
    <source>
        <dbReference type="ARBA" id="ARBA00023180"/>
    </source>
</evidence>
<evidence type="ECO:0000256" key="4">
    <source>
        <dbReference type="ARBA" id="ARBA00022622"/>
    </source>
</evidence>
<name>A0A6I9QAL2_ELAGV</name>
<keyword evidence="4" id="KW-0449">Lipoprotein</keyword>
<feature type="signal peptide" evidence="13">
    <location>
        <begin position="1"/>
        <end position="23"/>
    </location>
</feature>
<dbReference type="InterPro" id="IPR044788">
    <property type="entry name" value="X8_dom_prot"/>
</dbReference>
<dbReference type="OrthoDB" id="421038at2759"/>
<dbReference type="SMART" id="SM00768">
    <property type="entry name" value="X8"/>
    <property type="match status" value="1"/>
</dbReference>
<evidence type="ECO:0000259" key="14">
    <source>
        <dbReference type="SMART" id="SM00768"/>
    </source>
</evidence>
<feature type="domain" description="X8" evidence="14">
    <location>
        <begin position="356"/>
        <end position="441"/>
    </location>
</feature>
<dbReference type="Gene3D" id="3.20.20.80">
    <property type="entry name" value="Glycosidases"/>
    <property type="match status" value="1"/>
</dbReference>
<dbReference type="Gene3D" id="1.20.58.1040">
    <property type="match status" value="1"/>
</dbReference>
<feature type="chain" id="PRO_5026716903" evidence="13">
    <location>
        <begin position="24"/>
        <end position="444"/>
    </location>
</feature>
<evidence type="ECO:0000256" key="5">
    <source>
        <dbReference type="ARBA" id="ARBA00022729"/>
    </source>
</evidence>
<comment type="subcellular location">
    <subcellularLocation>
        <location evidence="1">Cell membrane</location>
        <topology evidence="1">Lipid-anchor</topology>
        <topology evidence="1">GPI-anchor</topology>
    </subcellularLocation>
</comment>
<evidence type="ECO:0000256" key="6">
    <source>
        <dbReference type="ARBA" id="ARBA00022801"/>
    </source>
</evidence>
<dbReference type="FunCoup" id="A0A6I9QAL2">
    <property type="interactions" value="1428"/>
</dbReference>
<gene>
    <name evidence="16" type="primary">LOC105032783</name>
</gene>
<keyword evidence="15" id="KW-1185">Reference proteome</keyword>